<evidence type="ECO:0008006" key="4">
    <source>
        <dbReference type="Google" id="ProtNLM"/>
    </source>
</evidence>
<dbReference type="InterPro" id="IPR012341">
    <property type="entry name" value="6hp_glycosidase-like_sf"/>
</dbReference>
<gene>
    <name evidence="2" type="ORF">AXG93_2153s1000</name>
</gene>
<sequence length="445" mass="50537">MGSHPSGVEWSGVEWTERKKITKTTSAAAGSCRSLEWQRGQSMKGVWFLVVLCVVPWMSLSQLAMAARPLEASSFEQLLKHGKPLYVRMADTALDIFNSTGPGKEQWNYERGTLLYGIESVWRKTNVDKYYEFIVNRTDAFVAENGSIPTFKIEDYNLDNIRSGTNLLFLYGKTGLQKYKIAADLLHEQLKGQPRLKEGGYWHKLIYPYQMWLDGLFMAEPFRAQYAKMFDKPEEYDDIALQHIWMEKNARDEKTGLLYHGYDESREQAWANKVTGTSPSFWGRAMGWYAMSLVDTLDYFPKDHPKRDDLIHILRRLAKALTDFQDKDSGVWWQVVDQGGRAGNYFESSASSCFVYALAKGAHKGYLAPHYYLAAKFGYEGIKKQFVVDRADGGIDLTNTVSVGGLGGTSNYRNGTYEYYLSEKVVTNDAKGIGPFLLASVQLSH</sequence>
<accession>A0A176WK29</accession>
<organism evidence="2 3">
    <name type="scientific">Marchantia polymorpha subsp. ruderalis</name>
    <dbReference type="NCBI Taxonomy" id="1480154"/>
    <lineage>
        <taxon>Eukaryota</taxon>
        <taxon>Viridiplantae</taxon>
        <taxon>Streptophyta</taxon>
        <taxon>Embryophyta</taxon>
        <taxon>Marchantiophyta</taxon>
        <taxon>Marchantiopsida</taxon>
        <taxon>Marchantiidae</taxon>
        <taxon>Marchantiales</taxon>
        <taxon>Marchantiaceae</taxon>
        <taxon>Marchantia</taxon>
    </lineage>
</organism>
<comment type="caution">
    <text evidence="2">The sequence shown here is derived from an EMBL/GenBank/DDBJ whole genome shotgun (WGS) entry which is preliminary data.</text>
</comment>
<proteinExistence type="predicted"/>
<keyword evidence="1" id="KW-0378">Hydrolase</keyword>
<dbReference type="AlphaFoldDB" id="A0A176WK29"/>
<dbReference type="Gene3D" id="1.50.10.10">
    <property type="match status" value="1"/>
</dbReference>
<dbReference type="GO" id="GO:0016787">
    <property type="term" value="F:hydrolase activity"/>
    <property type="evidence" value="ECO:0007669"/>
    <property type="project" value="UniProtKB-KW"/>
</dbReference>
<evidence type="ECO:0000313" key="3">
    <source>
        <dbReference type="Proteomes" id="UP000077202"/>
    </source>
</evidence>
<dbReference type="InterPro" id="IPR008928">
    <property type="entry name" value="6-hairpin_glycosidase_sf"/>
</dbReference>
<keyword evidence="3" id="KW-1185">Reference proteome</keyword>
<protein>
    <recommendedName>
        <fullName evidence="4">Glycosyl hydrolase family 88</fullName>
    </recommendedName>
</protein>
<evidence type="ECO:0000256" key="1">
    <source>
        <dbReference type="ARBA" id="ARBA00022801"/>
    </source>
</evidence>
<dbReference type="SUPFAM" id="SSF48208">
    <property type="entry name" value="Six-hairpin glycosidases"/>
    <property type="match status" value="1"/>
</dbReference>
<dbReference type="EMBL" id="LVLJ01000798">
    <property type="protein sequence ID" value="OAE32546.1"/>
    <property type="molecule type" value="Genomic_DNA"/>
</dbReference>
<dbReference type="Pfam" id="PF07470">
    <property type="entry name" value="Glyco_hydro_88"/>
    <property type="match status" value="1"/>
</dbReference>
<reference evidence="2" key="1">
    <citation type="submission" date="2016-03" db="EMBL/GenBank/DDBJ databases">
        <title>Mechanisms controlling the formation of the plant cell surface in tip-growing cells are functionally conserved among land plants.</title>
        <authorList>
            <person name="Honkanen S."/>
            <person name="Jones V.A."/>
            <person name="Morieri G."/>
            <person name="Champion C."/>
            <person name="Hetherington A.J."/>
            <person name="Kelly S."/>
            <person name="Saint-Marcoux D."/>
            <person name="Proust H."/>
            <person name="Prescott H."/>
            <person name="Dolan L."/>
        </authorList>
    </citation>
    <scope>NUCLEOTIDE SEQUENCE [LARGE SCALE GENOMIC DNA]</scope>
    <source>
        <tissue evidence="2">Whole gametophyte</tissue>
    </source>
</reference>
<dbReference type="GO" id="GO:0005975">
    <property type="term" value="P:carbohydrate metabolic process"/>
    <property type="evidence" value="ECO:0007669"/>
    <property type="project" value="InterPro"/>
</dbReference>
<dbReference type="PANTHER" id="PTHR33886:SF8">
    <property type="entry name" value="UNSATURATED RHAMNOGALACTURONAN HYDROLASE (EUROFUNG)"/>
    <property type="match status" value="1"/>
</dbReference>
<dbReference type="InterPro" id="IPR052043">
    <property type="entry name" value="PolySaccharide_Degr_Enz"/>
</dbReference>
<dbReference type="PANTHER" id="PTHR33886">
    <property type="entry name" value="UNSATURATED RHAMNOGALACTURONAN HYDROLASE (EUROFUNG)"/>
    <property type="match status" value="1"/>
</dbReference>
<name>A0A176WK29_MARPO</name>
<evidence type="ECO:0000313" key="2">
    <source>
        <dbReference type="EMBL" id="OAE32546.1"/>
    </source>
</evidence>
<dbReference type="InterPro" id="IPR010905">
    <property type="entry name" value="Glyco_hydro_88"/>
</dbReference>
<dbReference type="Proteomes" id="UP000077202">
    <property type="component" value="Unassembled WGS sequence"/>
</dbReference>